<dbReference type="Pfam" id="PF03658">
    <property type="entry name" value="Ub-RnfH"/>
    <property type="match status" value="1"/>
</dbReference>
<evidence type="ECO:0000313" key="3">
    <source>
        <dbReference type="EMBL" id="MFD2322058.1"/>
    </source>
</evidence>
<comment type="similarity">
    <text evidence="1 2">Belongs to the UPF0125 (RnfH) family.</text>
</comment>
<dbReference type="HAMAP" id="MF_00460">
    <property type="entry name" value="UPF0125_RnfH"/>
    <property type="match status" value="1"/>
</dbReference>
<dbReference type="Gene3D" id="3.10.20.280">
    <property type="entry name" value="RnfH-like"/>
    <property type="match status" value="1"/>
</dbReference>
<dbReference type="InterPro" id="IPR005346">
    <property type="entry name" value="RnfH"/>
</dbReference>
<dbReference type="PANTHER" id="PTHR37483:SF1">
    <property type="entry name" value="UPF0125 PROTEIN RATB"/>
    <property type="match status" value="1"/>
</dbReference>
<evidence type="ECO:0000313" key="4">
    <source>
        <dbReference type="Proteomes" id="UP001597287"/>
    </source>
</evidence>
<name>A0ABW5F1K8_9BURK</name>
<evidence type="ECO:0000256" key="2">
    <source>
        <dbReference type="HAMAP-Rule" id="MF_00460"/>
    </source>
</evidence>
<dbReference type="InterPro" id="IPR016155">
    <property type="entry name" value="Mopterin_synth/thiamin_S_b"/>
</dbReference>
<dbReference type="InterPro" id="IPR037021">
    <property type="entry name" value="RnfH_sf"/>
</dbReference>
<sequence>MAEPRPFLCITLACSAHASEVVELALQLPAGASIADAVEAAGGWQALGFAQAAPAGLWGRSAPLTQCLRDGDRVELYRPLTVDPKVARRERFARQGARATGLFQRQRPGAKAGY</sequence>
<dbReference type="RefSeq" id="WP_380105369.1">
    <property type="nucleotide sequence ID" value="NZ_JBHSIH010000001.1"/>
</dbReference>
<proteinExistence type="inferred from homology"/>
<keyword evidence="4" id="KW-1185">Reference proteome</keyword>
<dbReference type="EMBL" id="JBHUIG010000034">
    <property type="protein sequence ID" value="MFD2322058.1"/>
    <property type="molecule type" value="Genomic_DNA"/>
</dbReference>
<gene>
    <name evidence="3" type="ORF">ACFSPV_25585</name>
</gene>
<dbReference type="Proteomes" id="UP001597287">
    <property type="component" value="Unassembled WGS sequence"/>
</dbReference>
<evidence type="ECO:0000256" key="1">
    <source>
        <dbReference type="ARBA" id="ARBA00010645"/>
    </source>
</evidence>
<reference evidence="4" key="1">
    <citation type="journal article" date="2019" name="Int. J. Syst. Evol. Microbiol.">
        <title>The Global Catalogue of Microorganisms (GCM) 10K type strain sequencing project: providing services to taxonomists for standard genome sequencing and annotation.</title>
        <authorList>
            <consortium name="The Broad Institute Genomics Platform"/>
            <consortium name="The Broad Institute Genome Sequencing Center for Infectious Disease"/>
            <person name="Wu L."/>
            <person name="Ma J."/>
        </authorList>
    </citation>
    <scope>NUCLEOTIDE SEQUENCE [LARGE SCALE GENOMIC DNA]</scope>
    <source>
        <strain evidence="4">CCUG 62793</strain>
    </source>
</reference>
<accession>A0ABW5F1K8</accession>
<comment type="caution">
    <text evidence="3">The sequence shown here is derived from an EMBL/GenBank/DDBJ whole genome shotgun (WGS) entry which is preliminary data.</text>
</comment>
<protein>
    <recommendedName>
        <fullName evidence="2">UPF0125 protein ACFSPV_25585</fullName>
    </recommendedName>
</protein>
<dbReference type="SUPFAM" id="SSF54285">
    <property type="entry name" value="MoaD/ThiS"/>
    <property type="match status" value="1"/>
</dbReference>
<dbReference type="PANTHER" id="PTHR37483">
    <property type="entry name" value="UPF0125 PROTEIN RATB"/>
    <property type="match status" value="1"/>
</dbReference>
<organism evidence="3 4">
    <name type="scientific">Delftia deserti</name>
    <dbReference type="NCBI Taxonomy" id="1651218"/>
    <lineage>
        <taxon>Bacteria</taxon>
        <taxon>Pseudomonadati</taxon>
        <taxon>Pseudomonadota</taxon>
        <taxon>Betaproteobacteria</taxon>
        <taxon>Burkholderiales</taxon>
        <taxon>Comamonadaceae</taxon>
        <taxon>Delftia</taxon>
    </lineage>
</organism>